<accession>A0A0E9QF92</accession>
<organism evidence="1">
    <name type="scientific">Anguilla anguilla</name>
    <name type="common">European freshwater eel</name>
    <name type="synonym">Muraena anguilla</name>
    <dbReference type="NCBI Taxonomy" id="7936"/>
    <lineage>
        <taxon>Eukaryota</taxon>
        <taxon>Metazoa</taxon>
        <taxon>Chordata</taxon>
        <taxon>Craniata</taxon>
        <taxon>Vertebrata</taxon>
        <taxon>Euteleostomi</taxon>
        <taxon>Actinopterygii</taxon>
        <taxon>Neopterygii</taxon>
        <taxon>Teleostei</taxon>
        <taxon>Anguilliformes</taxon>
        <taxon>Anguillidae</taxon>
        <taxon>Anguilla</taxon>
    </lineage>
</organism>
<dbReference type="AlphaFoldDB" id="A0A0E9QF92"/>
<dbReference type="EMBL" id="GBXM01093390">
    <property type="protein sequence ID" value="JAH15187.1"/>
    <property type="molecule type" value="Transcribed_RNA"/>
</dbReference>
<proteinExistence type="predicted"/>
<sequence length="50" mass="5772">MSCIYIIIKKHNGIVGEQQQTQYTTYTSEVLQKVCRDSGLHTCTRELKPK</sequence>
<reference evidence="1" key="1">
    <citation type="submission" date="2014-11" db="EMBL/GenBank/DDBJ databases">
        <authorList>
            <person name="Amaro Gonzalez C."/>
        </authorList>
    </citation>
    <scope>NUCLEOTIDE SEQUENCE</scope>
</reference>
<reference evidence="1" key="2">
    <citation type="journal article" date="2015" name="Fish Shellfish Immunol.">
        <title>Early steps in the European eel (Anguilla anguilla)-Vibrio vulnificus interaction in the gills: Role of the RtxA13 toxin.</title>
        <authorList>
            <person name="Callol A."/>
            <person name="Pajuelo D."/>
            <person name="Ebbesson L."/>
            <person name="Teles M."/>
            <person name="MacKenzie S."/>
            <person name="Amaro C."/>
        </authorList>
    </citation>
    <scope>NUCLEOTIDE SEQUENCE</scope>
</reference>
<evidence type="ECO:0000313" key="1">
    <source>
        <dbReference type="EMBL" id="JAH15187.1"/>
    </source>
</evidence>
<protein>
    <submittedName>
        <fullName evidence="1">Uncharacterized protein</fullName>
    </submittedName>
</protein>
<name>A0A0E9QF92_ANGAN</name>